<dbReference type="EMBL" id="CP024988">
    <property type="protein sequence ID" value="AWT25291.1"/>
    <property type="molecule type" value="Genomic_DNA"/>
</dbReference>
<dbReference type="InterPro" id="IPR050921">
    <property type="entry name" value="T4SS_GSP_E_ATPase"/>
</dbReference>
<evidence type="ECO:0000313" key="5">
    <source>
        <dbReference type="Proteomes" id="UP000247696"/>
    </source>
</evidence>
<sequence length="423" mass="44106">MNTVGTAGSTGVAGGTGAVDPARESLLSEVRDDLARRGVGTPTPAEIAVSVQRLTAGGGRRNGDGNRRRRRHGAVGAQVDDVRALAREFSGLGELAVPLADSAVTDVLLNGPGPVWVDRGEGLEATDLWITDPVRCREIAVRLAAACGVRLDDARPFADGVLTALPPGVVAQAVRVHAVLDQLSGQGTCVSLRALSTSHRNLEALRRAGMFPPEIGRLLRTLVRDRCSLLLSGGTGAGKTTLLAALLAEVPGDQRILLVEDTPELMPDHPHVVGLRTRVAGVDGAGEIDVRTLVRQSLRMRPDRVVVGEIRGAEIAELLLAFNSGHAGSAGTVHANSVSSVPGRLTALGSLAGLAESAVARQVIDGIGVVVHVERTAVGRRVSQIGRFLPGGGGLSVETVWDAHKGWNPAQDLTAEGELQWTR</sequence>
<feature type="domain" description="Bacterial type II secretion system protein E" evidence="3">
    <location>
        <begin position="98"/>
        <end position="360"/>
    </location>
</feature>
<gene>
    <name evidence="4" type="ORF">Csp1_04710</name>
</gene>
<dbReference type="Gene3D" id="3.30.450.380">
    <property type="match status" value="1"/>
</dbReference>
<feature type="compositionally biased region" description="Low complexity" evidence="2">
    <location>
        <begin position="1"/>
        <end position="10"/>
    </location>
</feature>
<dbReference type="InterPro" id="IPR027417">
    <property type="entry name" value="P-loop_NTPase"/>
</dbReference>
<dbReference type="InterPro" id="IPR022399">
    <property type="entry name" value="TadA-like_ATPase"/>
</dbReference>
<organism evidence="4 5">
    <name type="scientific">Corynebacterium provencense</name>
    <dbReference type="NCBI Taxonomy" id="1737425"/>
    <lineage>
        <taxon>Bacteria</taxon>
        <taxon>Bacillati</taxon>
        <taxon>Actinomycetota</taxon>
        <taxon>Actinomycetes</taxon>
        <taxon>Mycobacteriales</taxon>
        <taxon>Corynebacteriaceae</taxon>
        <taxon>Corynebacterium</taxon>
    </lineage>
</organism>
<feature type="region of interest" description="Disordered" evidence="2">
    <location>
        <begin position="53"/>
        <end position="74"/>
    </location>
</feature>
<dbReference type="AlphaFoldDB" id="A0A2Z3YPD3"/>
<dbReference type="GO" id="GO:0016887">
    <property type="term" value="F:ATP hydrolysis activity"/>
    <property type="evidence" value="ECO:0007669"/>
    <property type="project" value="InterPro"/>
</dbReference>
<dbReference type="STRING" id="1737425.GCA_900049755_02157"/>
<comment type="similarity">
    <text evidence="1">Belongs to the GSP E family.</text>
</comment>
<dbReference type="KEGG" id="cpre:Csp1_04710"/>
<dbReference type="CDD" id="cd01130">
    <property type="entry name" value="VirB11-like_ATPase"/>
    <property type="match status" value="1"/>
</dbReference>
<dbReference type="InterPro" id="IPR001482">
    <property type="entry name" value="T2SS/T4SS_dom"/>
</dbReference>
<dbReference type="Gene3D" id="3.40.50.300">
    <property type="entry name" value="P-loop containing nucleotide triphosphate hydrolases"/>
    <property type="match status" value="1"/>
</dbReference>
<evidence type="ECO:0000256" key="1">
    <source>
        <dbReference type="ARBA" id="ARBA00006611"/>
    </source>
</evidence>
<evidence type="ECO:0000259" key="3">
    <source>
        <dbReference type="Pfam" id="PF00437"/>
    </source>
</evidence>
<keyword evidence="5" id="KW-1185">Reference proteome</keyword>
<dbReference type="PANTHER" id="PTHR30486:SF6">
    <property type="entry name" value="TYPE IV PILUS RETRACTATION ATPASE PILT"/>
    <property type="match status" value="1"/>
</dbReference>
<feature type="region of interest" description="Disordered" evidence="2">
    <location>
        <begin position="1"/>
        <end position="20"/>
    </location>
</feature>
<dbReference type="SUPFAM" id="SSF52540">
    <property type="entry name" value="P-loop containing nucleoside triphosphate hydrolases"/>
    <property type="match status" value="1"/>
</dbReference>
<dbReference type="PANTHER" id="PTHR30486">
    <property type="entry name" value="TWITCHING MOTILITY PROTEIN PILT"/>
    <property type="match status" value="1"/>
</dbReference>
<evidence type="ECO:0000313" key="4">
    <source>
        <dbReference type="EMBL" id="AWT25291.1"/>
    </source>
</evidence>
<proteinExistence type="inferred from homology"/>
<reference evidence="5" key="1">
    <citation type="submission" date="2017-11" db="EMBL/GenBank/DDBJ databases">
        <title>Otitis media/interna in a cat caused by the recently described species Corynebacterium provencense.</title>
        <authorList>
            <person name="Kittl S."/>
            <person name="Brodard I."/>
            <person name="Rychener L."/>
            <person name="Jores J."/>
            <person name="Roosje P."/>
            <person name="Gobeli Brawand S."/>
        </authorList>
    </citation>
    <scope>NUCLEOTIDE SEQUENCE [LARGE SCALE GENOMIC DNA]</scope>
    <source>
        <strain evidence="5">17KM38</strain>
    </source>
</reference>
<dbReference type="NCBIfam" id="TIGR03819">
    <property type="entry name" value="heli_sec_ATPase"/>
    <property type="match status" value="1"/>
</dbReference>
<dbReference type="Pfam" id="PF00437">
    <property type="entry name" value="T2SSE"/>
    <property type="match status" value="1"/>
</dbReference>
<accession>A0A2Z3YPD3</accession>
<evidence type="ECO:0000256" key="2">
    <source>
        <dbReference type="SAM" id="MobiDB-lite"/>
    </source>
</evidence>
<name>A0A2Z3YPD3_9CORY</name>
<dbReference type="Proteomes" id="UP000247696">
    <property type="component" value="Chromosome"/>
</dbReference>
<protein>
    <submittedName>
        <fullName evidence="4">Conjugal transfer protein</fullName>
    </submittedName>
</protein>